<feature type="region of interest" description="Disordered" evidence="1">
    <location>
        <begin position="1"/>
        <end position="28"/>
    </location>
</feature>
<protein>
    <submittedName>
        <fullName evidence="2">Uncharacterized protein</fullName>
    </submittedName>
</protein>
<dbReference type="EMBL" id="AWWV01010992">
    <property type="protein sequence ID" value="OMO75697.1"/>
    <property type="molecule type" value="Genomic_DNA"/>
</dbReference>
<gene>
    <name evidence="2" type="ORF">CCACVL1_16079</name>
</gene>
<proteinExistence type="predicted"/>
<keyword evidence="3" id="KW-1185">Reference proteome</keyword>
<dbReference type="AlphaFoldDB" id="A0A1R3HZC2"/>
<accession>A0A1R3HZC2</accession>
<reference evidence="2 3" key="1">
    <citation type="submission" date="2013-09" db="EMBL/GenBank/DDBJ databases">
        <title>Corchorus capsularis genome sequencing.</title>
        <authorList>
            <person name="Alam M."/>
            <person name="Haque M.S."/>
            <person name="Islam M.S."/>
            <person name="Emdad E.M."/>
            <person name="Islam M.M."/>
            <person name="Ahmed B."/>
            <person name="Halim A."/>
            <person name="Hossen Q.M.M."/>
            <person name="Hossain M.Z."/>
            <person name="Ahmed R."/>
            <person name="Khan M.M."/>
            <person name="Islam R."/>
            <person name="Rashid M.M."/>
            <person name="Khan S.A."/>
            <person name="Rahman M.S."/>
            <person name="Alam M."/>
        </authorList>
    </citation>
    <scope>NUCLEOTIDE SEQUENCE [LARGE SCALE GENOMIC DNA]</scope>
    <source>
        <strain evidence="3">cv. CVL-1</strain>
        <tissue evidence="2">Whole seedling</tissue>
    </source>
</reference>
<sequence>MTASPAKAKARAAGGSVRPRILPPRVLK</sequence>
<name>A0A1R3HZC2_COCAP</name>
<dbReference type="Gramene" id="OMO75697">
    <property type="protein sequence ID" value="OMO75697"/>
    <property type="gene ID" value="CCACVL1_16079"/>
</dbReference>
<evidence type="ECO:0000313" key="2">
    <source>
        <dbReference type="EMBL" id="OMO75697.1"/>
    </source>
</evidence>
<feature type="non-terminal residue" evidence="2">
    <location>
        <position position="28"/>
    </location>
</feature>
<comment type="caution">
    <text evidence="2">The sequence shown here is derived from an EMBL/GenBank/DDBJ whole genome shotgun (WGS) entry which is preliminary data.</text>
</comment>
<feature type="compositionally biased region" description="Low complexity" evidence="1">
    <location>
        <begin position="1"/>
        <end position="16"/>
    </location>
</feature>
<evidence type="ECO:0000313" key="3">
    <source>
        <dbReference type="Proteomes" id="UP000188268"/>
    </source>
</evidence>
<dbReference type="Proteomes" id="UP000188268">
    <property type="component" value="Unassembled WGS sequence"/>
</dbReference>
<organism evidence="2 3">
    <name type="scientific">Corchorus capsularis</name>
    <name type="common">Jute</name>
    <dbReference type="NCBI Taxonomy" id="210143"/>
    <lineage>
        <taxon>Eukaryota</taxon>
        <taxon>Viridiplantae</taxon>
        <taxon>Streptophyta</taxon>
        <taxon>Embryophyta</taxon>
        <taxon>Tracheophyta</taxon>
        <taxon>Spermatophyta</taxon>
        <taxon>Magnoliopsida</taxon>
        <taxon>eudicotyledons</taxon>
        <taxon>Gunneridae</taxon>
        <taxon>Pentapetalae</taxon>
        <taxon>rosids</taxon>
        <taxon>malvids</taxon>
        <taxon>Malvales</taxon>
        <taxon>Malvaceae</taxon>
        <taxon>Grewioideae</taxon>
        <taxon>Apeibeae</taxon>
        <taxon>Corchorus</taxon>
    </lineage>
</organism>
<evidence type="ECO:0000256" key="1">
    <source>
        <dbReference type="SAM" id="MobiDB-lite"/>
    </source>
</evidence>